<sequence>MGRNLESTSDRNTHWKFWIATRFFISSWSPFCKCGKIKLYNSNSTTLAAHPQLEEKLHYCGAFKIPHDAEDDPENVHHICFGFDEALETFGVRFIKGNVTGNFIDEKNLKNQIKASQDERERIDLLMSEYLDDNSISHSERAVKSRQESLWELVNDLVAIFGMDNPLSHQLFQKYTPTEMHQEGLDRLIACYPGGLERIKGIYRQEVLKIENRNPKGRRAVGVVRTKVKDYNSKNKSRQTIAGSSQTTSDDTTKPQPKQKKHRTTEAETEILSALKVYKDKLPDDAIASVCELLSGIWTKKKVREWWNYHKDK</sequence>
<accession>A0A2I1HEI5</accession>
<dbReference type="AlphaFoldDB" id="A0A2I1HEI5"/>
<proteinExistence type="predicted"/>
<dbReference type="VEuPathDB" id="FungiDB:RhiirA1_474702"/>
<protein>
    <submittedName>
        <fullName evidence="2">Uncharacterized protein</fullName>
    </submittedName>
</protein>
<feature type="region of interest" description="Disordered" evidence="1">
    <location>
        <begin position="232"/>
        <end position="266"/>
    </location>
</feature>
<keyword evidence="3" id="KW-1185">Reference proteome</keyword>
<reference evidence="2 3" key="1">
    <citation type="submission" date="2015-10" db="EMBL/GenBank/DDBJ databases">
        <title>Genome analyses suggest a sexual origin of heterokaryosis in a supposedly ancient asexual fungus.</title>
        <authorList>
            <person name="Ropars J."/>
            <person name="Sedzielewska K."/>
            <person name="Noel J."/>
            <person name="Charron P."/>
            <person name="Farinelli L."/>
            <person name="Marton T."/>
            <person name="Kruger M."/>
            <person name="Pelin A."/>
            <person name="Brachmann A."/>
            <person name="Corradi N."/>
        </authorList>
    </citation>
    <scope>NUCLEOTIDE SEQUENCE [LARGE SCALE GENOMIC DNA]</scope>
    <source>
        <strain evidence="2 3">A4</strain>
    </source>
</reference>
<feature type="compositionally biased region" description="Polar residues" evidence="1">
    <location>
        <begin position="238"/>
        <end position="256"/>
    </location>
</feature>
<comment type="caution">
    <text evidence="2">The sequence shown here is derived from an EMBL/GenBank/DDBJ whole genome shotgun (WGS) entry which is preliminary data.</text>
</comment>
<dbReference type="VEuPathDB" id="FungiDB:RhiirFUN_021502"/>
<evidence type="ECO:0000256" key="1">
    <source>
        <dbReference type="SAM" id="MobiDB-lite"/>
    </source>
</evidence>
<dbReference type="VEuPathDB" id="FungiDB:FUN_012244"/>
<dbReference type="Proteomes" id="UP000234323">
    <property type="component" value="Unassembled WGS sequence"/>
</dbReference>
<dbReference type="EMBL" id="LLXI01002507">
    <property type="protein sequence ID" value="PKY57311.1"/>
    <property type="molecule type" value="Genomic_DNA"/>
</dbReference>
<evidence type="ECO:0000313" key="3">
    <source>
        <dbReference type="Proteomes" id="UP000234323"/>
    </source>
</evidence>
<evidence type="ECO:0000313" key="2">
    <source>
        <dbReference type="EMBL" id="PKY57311.1"/>
    </source>
</evidence>
<gene>
    <name evidence="2" type="ORF">RhiirA4_428883</name>
</gene>
<name>A0A2I1HEI5_9GLOM</name>
<organism evidence="2 3">
    <name type="scientific">Rhizophagus irregularis</name>
    <dbReference type="NCBI Taxonomy" id="588596"/>
    <lineage>
        <taxon>Eukaryota</taxon>
        <taxon>Fungi</taxon>
        <taxon>Fungi incertae sedis</taxon>
        <taxon>Mucoromycota</taxon>
        <taxon>Glomeromycotina</taxon>
        <taxon>Glomeromycetes</taxon>
        <taxon>Glomerales</taxon>
        <taxon>Glomeraceae</taxon>
        <taxon>Rhizophagus</taxon>
    </lineage>
</organism>